<protein>
    <submittedName>
        <fullName evidence="1">Capsid protein</fullName>
    </submittedName>
</protein>
<reference evidence="1" key="1">
    <citation type="journal article" date="2021" name="Proc. Natl. Acad. Sci. U.S.A.">
        <title>A Catalog of Tens of Thousands of Viruses from Human Metagenomes Reveals Hidden Associations with Chronic Diseases.</title>
        <authorList>
            <person name="Tisza M.J."/>
            <person name="Buck C.B."/>
        </authorList>
    </citation>
    <scope>NUCLEOTIDE SEQUENCE</scope>
    <source>
        <strain evidence="1">Ct3o911</strain>
    </source>
</reference>
<name>A0A8S5LJK4_9CAUD</name>
<sequence>MIDEKLIKLAVDGYHGRLGNEYSVADSQEVLRQALIEANNGSTKLDYKAVRDGKCQNLFAIAEVLVEKVSEEGLKGDEFFTNFIEDRNKALGDEDVFHITKDCLFAIADIAEGTQGIRRQRIEAGQDITLHTKLQAVKVYEELNRVLAGRVDFNHMVELVGRSFTQNDLDAAYAAFNGLVGSLSAPYMQTGTFDEDKMLDLIAHVEASTGETATIVGTKKALRKITTAVMADEAKSDIYAMGYMGKLAGTNLISMKQRHQIGSTNFILPDDVLYVIAGDTKPVKRVTEGSVTMLMGDPMNNADLSQDYLMMKRTGIGLIMDRDFGVYKLS</sequence>
<accession>A0A8S5LJK4</accession>
<dbReference type="EMBL" id="BK015861">
    <property type="protein sequence ID" value="DAD70114.1"/>
    <property type="molecule type" value="Genomic_DNA"/>
</dbReference>
<evidence type="ECO:0000313" key="1">
    <source>
        <dbReference type="EMBL" id="DAD70114.1"/>
    </source>
</evidence>
<organism evidence="1">
    <name type="scientific">Siphoviridae sp. ct3o911</name>
    <dbReference type="NCBI Taxonomy" id="2827560"/>
    <lineage>
        <taxon>Viruses</taxon>
        <taxon>Duplodnaviria</taxon>
        <taxon>Heunggongvirae</taxon>
        <taxon>Uroviricota</taxon>
        <taxon>Caudoviricetes</taxon>
    </lineage>
</organism>
<proteinExistence type="predicted"/>